<feature type="compositionally biased region" description="Low complexity" evidence="1">
    <location>
        <begin position="1132"/>
        <end position="1156"/>
    </location>
</feature>
<feature type="compositionally biased region" description="Basic and acidic residues" evidence="1">
    <location>
        <begin position="883"/>
        <end position="897"/>
    </location>
</feature>
<evidence type="ECO:0000256" key="1">
    <source>
        <dbReference type="SAM" id="MobiDB-lite"/>
    </source>
</evidence>
<dbReference type="PANTHER" id="PTHR34033:SF1">
    <property type="entry name" value="AP-5 COMPLEX SUBUNIT BETA-1"/>
    <property type="match status" value="1"/>
</dbReference>
<evidence type="ECO:0000313" key="4">
    <source>
        <dbReference type="EMBL" id="KAK3237087.1"/>
    </source>
</evidence>
<accession>A0AAE0BK19</accession>
<feature type="region of interest" description="Disordered" evidence="1">
    <location>
        <begin position="407"/>
        <end position="429"/>
    </location>
</feature>
<dbReference type="EMBL" id="LGRX02034704">
    <property type="protein sequence ID" value="KAK3237087.1"/>
    <property type="molecule type" value="Genomic_DNA"/>
</dbReference>
<sequence length="1314" mass="140900">MPRSSVEHAAPAISRTKWYEILADFSWDPDEAEQRWVDTYSWEQLLVELLRAFSTEKDLNLRMQLLIFLEERASGPLLLSGDPTSNLNRVAQKLNHVLTAPVDGANITYSLKGQVLVTTTVLLIELDAVKLDPGLLESFVDLLYSVVQNINSSGDRELRGLACESLRELEWAYPCLLSAGLGNLFKLAQGERTHVAGAYTLLYATVLENSVMHLCFVPGPEGGAVTPPASPMFPSQVAAGGAAVQAVAMPLLSTSKTLRPFGLPSMYLASAAHAAPQRPLSDKLRKELSPDGDAVSFLRNAAPTLTPAGLLELLRLLIGLAGKLAFPASFFKLYFSGLLSTYNPSLCHAVVLVTLHFPLEFLPQHDAIVRRLIQLGEDRALTLPHRLLALHWLMAVDRTLRETRAAPPLPDVTSEQPSSPGSSLPPTSMADLDACVPPSAVRHHWRQVGPSVFDAVDVRMVKLEILAWCAERPEEWAPAGDSALQEVSPAVVIEAAMDCMDALHPGCPEAVLQVGQPYPVSCAASSSMAGDERVAALSFLCTLLRTPLRSCTALHEVAHRRLIGLLLSSPAHFVPGVMHLLERLTGSGELGQAAIPPLLAAVNVVLSSDTAFHPAALADGLGPATSPPPIPSLTSAAALDAASVIASIAERTASRLPAGESAGAAAVRAAVMPERGTSLTQYLPLVEYIAGEEGVSPTALLSLLAQHVLGCWGVQAVAWRDGELPPVSCLEQWTQGAQLLSICRAAIQVHSPMRLQRPMGQLLRAMWQHTYDPDVRDQAGRYHRMLCRVPITQLRRLLADTLHRPPPASVVAATVLGGPFPPGRSPGASRRPSGNPSALTPPPSNHNPWPAHGNNSTSAASATPLSSLAACLRVYRLPRPEFPEQEWEMRSGGDGTRDSSLPGPPGPTDELLAQYLALIRERQPEPLRLRARVEFSLPEDSEAAAAAVWCGAPAALYGVELHLKPQLPDNFAAEAVCLAPFPTLEVPFLHRRLLPTELIETDAPERSSSDVVIELRPEQPLPISLSVHATASSEAGGHLGAELKCLELHLEDFFTPLRIPPELTADWERHREEGAAWLFPALWERLSGRVFAHVETEASSDMDSPSAPTTTQTPPPPPPTPADCVSEALHVPSAACAPASSSKMETESETATTSPARLTCRTPLRRGARGGDAARKLEGHAEDAAGRGGDAQSVKWISAPAAHVREALKSRLGGFRVAPLSTPPISFADSCSSGGAGEGRSEDEGTAAAGETEDEGSQACGEECFLIALPPRYHILMCISIRPASSLVRIATDYWPALLYVDDYLEDMFLLRDV</sequence>
<feature type="domain" description="AP5B1 C-terminal" evidence="3">
    <location>
        <begin position="1265"/>
        <end position="1307"/>
    </location>
</feature>
<proteinExistence type="predicted"/>
<dbReference type="PANTHER" id="PTHR34033">
    <property type="entry name" value="AP-5 COMPLEX SUBUNIT BETA-1"/>
    <property type="match status" value="1"/>
</dbReference>
<evidence type="ECO:0000313" key="5">
    <source>
        <dbReference type="Proteomes" id="UP001190700"/>
    </source>
</evidence>
<evidence type="ECO:0008006" key="6">
    <source>
        <dbReference type="Google" id="ProtNLM"/>
    </source>
</evidence>
<reference evidence="4 5" key="1">
    <citation type="journal article" date="2015" name="Genome Biol. Evol.">
        <title>Comparative Genomics of a Bacterivorous Green Alga Reveals Evolutionary Causalities and Consequences of Phago-Mixotrophic Mode of Nutrition.</title>
        <authorList>
            <person name="Burns J.A."/>
            <person name="Paasch A."/>
            <person name="Narechania A."/>
            <person name="Kim E."/>
        </authorList>
    </citation>
    <scope>NUCLEOTIDE SEQUENCE [LARGE SCALE GENOMIC DNA]</scope>
    <source>
        <strain evidence="4 5">PLY_AMNH</strain>
    </source>
</reference>
<dbReference type="Pfam" id="PF21590">
    <property type="entry name" value="AP5B1_C"/>
    <property type="match status" value="1"/>
</dbReference>
<organism evidence="4 5">
    <name type="scientific">Cymbomonas tetramitiformis</name>
    <dbReference type="NCBI Taxonomy" id="36881"/>
    <lineage>
        <taxon>Eukaryota</taxon>
        <taxon>Viridiplantae</taxon>
        <taxon>Chlorophyta</taxon>
        <taxon>Pyramimonadophyceae</taxon>
        <taxon>Pyramimonadales</taxon>
        <taxon>Pyramimonadaceae</taxon>
        <taxon>Cymbomonas</taxon>
    </lineage>
</organism>
<dbReference type="InterPro" id="IPR048981">
    <property type="entry name" value="AP5B1_C"/>
</dbReference>
<feature type="domain" description="AP5B1 middle" evidence="2">
    <location>
        <begin position="294"/>
        <end position="395"/>
    </location>
</feature>
<evidence type="ECO:0000259" key="3">
    <source>
        <dbReference type="Pfam" id="PF21590"/>
    </source>
</evidence>
<evidence type="ECO:0000259" key="2">
    <source>
        <dbReference type="Pfam" id="PF21588"/>
    </source>
</evidence>
<dbReference type="GO" id="GO:0016197">
    <property type="term" value="P:endosomal transport"/>
    <property type="evidence" value="ECO:0007669"/>
    <property type="project" value="InterPro"/>
</dbReference>
<dbReference type="Proteomes" id="UP001190700">
    <property type="component" value="Unassembled WGS sequence"/>
</dbReference>
<dbReference type="InterPro" id="IPR048979">
    <property type="entry name" value="AP5B1_middle"/>
</dbReference>
<feature type="region of interest" description="Disordered" evidence="1">
    <location>
        <begin position="883"/>
        <end position="907"/>
    </location>
</feature>
<feature type="compositionally biased region" description="Low complexity" evidence="1">
    <location>
        <begin position="414"/>
        <end position="428"/>
    </location>
</feature>
<dbReference type="Pfam" id="PF21588">
    <property type="entry name" value="AP5B1_middle"/>
    <property type="match status" value="2"/>
</dbReference>
<comment type="caution">
    <text evidence="4">The sequence shown here is derived from an EMBL/GenBank/DDBJ whole genome shotgun (WGS) entry which is preliminary data.</text>
</comment>
<dbReference type="InterPro" id="IPR038741">
    <property type="entry name" value="AP5B1"/>
</dbReference>
<feature type="region of interest" description="Disordered" evidence="1">
    <location>
        <begin position="1229"/>
        <end position="1255"/>
    </location>
</feature>
<dbReference type="GO" id="GO:0030119">
    <property type="term" value="C:AP-type membrane coat adaptor complex"/>
    <property type="evidence" value="ECO:0007669"/>
    <property type="project" value="TreeGrafter"/>
</dbReference>
<name>A0AAE0BK19_9CHLO</name>
<feature type="domain" description="AP5B1 middle" evidence="2">
    <location>
        <begin position="728"/>
        <end position="789"/>
    </location>
</feature>
<protein>
    <recommendedName>
        <fullName evidence="6">AP-5 complex subunit beta-1</fullName>
    </recommendedName>
</protein>
<feature type="region of interest" description="Disordered" evidence="1">
    <location>
        <begin position="1096"/>
        <end position="1175"/>
    </location>
</feature>
<feature type="compositionally biased region" description="Low complexity" evidence="1">
    <location>
        <begin position="825"/>
        <end position="837"/>
    </location>
</feature>
<feature type="compositionally biased region" description="Polar residues" evidence="1">
    <location>
        <begin position="1097"/>
        <end position="1107"/>
    </location>
</feature>
<feature type="region of interest" description="Disordered" evidence="1">
    <location>
        <begin position="813"/>
        <end position="862"/>
    </location>
</feature>
<keyword evidence="5" id="KW-1185">Reference proteome</keyword>
<gene>
    <name evidence="4" type="ORF">CYMTET_52813</name>
</gene>